<keyword evidence="5" id="KW-0326">Glycosidase</keyword>
<dbReference type="GO" id="GO:0006004">
    <property type="term" value="P:fucose metabolic process"/>
    <property type="evidence" value="ECO:0007669"/>
    <property type="project" value="TreeGrafter"/>
</dbReference>
<keyword evidence="3 6" id="KW-0732">Signal</keyword>
<dbReference type="GO" id="GO:0016139">
    <property type="term" value="P:glycoside catabolic process"/>
    <property type="evidence" value="ECO:0007669"/>
    <property type="project" value="TreeGrafter"/>
</dbReference>
<dbReference type="PANTHER" id="PTHR10030">
    <property type="entry name" value="ALPHA-L-FUCOSIDASE"/>
    <property type="match status" value="1"/>
</dbReference>
<keyword evidence="4" id="KW-0378">Hydrolase</keyword>
<dbReference type="InterPro" id="IPR008979">
    <property type="entry name" value="Galactose-bd-like_sf"/>
</dbReference>
<sequence>MKKIHILLSALSLAAAAPATLSAQNNFQLVEESMSNPDNTPAPVYPVPSDRQLKWNETEFYAFFHYGMNTYTNQEWGTGMERETVFAPTQKPDPKQWLEVAKKAHMKGGIAVVKHHDGFCLWPTATTEHCTRNSSGYGKDVDIPKDFADAARELNMKYGFYVSPWDLSSPYWGKKDSNGNYTDEYARLVFLPQCAELAQYGKDQFEMWFDGATGGDYAGGYGSYTTSEKRTIDNSQTYYDIPNLRDSIHNLLPDVVMWGVGDEVRWIGNENGYSGQTCWSMGDGEAGSEYAWMWAAGESDARSTKGWFWDSNLDNEVKTAETLFKMYLETVGRNATLLLNLPPNRAGLIDDSVAEQMEALGDLLDKRLGTDLAKSATVTADCTREAMGNGNYEAGNLIDGNKDTYWATPDGSKKAVIELKWDTPQTVRYVSLMEYIKLGQRIKKFKIETSEDGVTFTKRGGNQATTTVGYKRIIPLNGSTAEYSTDGYMAKAIRITIENSRSCPLLHTIEVF</sequence>
<evidence type="ECO:0000313" key="8">
    <source>
        <dbReference type="EMBL" id="KIP60573.1"/>
    </source>
</evidence>
<dbReference type="GO" id="GO:0005764">
    <property type="term" value="C:lysosome"/>
    <property type="evidence" value="ECO:0007669"/>
    <property type="project" value="TreeGrafter"/>
</dbReference>
<dbReference type="STRING" id="1602171.ST44_10815"/>
<name>A0A0D0I3J5_9BACT</name>
<dbReference type="Gene3D" id="2.60.120.260">
    <property type="entry name" value="Galactose-binding domain-like"/>
    <property type="match status" value="1"/>
</dbReference>
<dbReference type="Pfam" id="PF01120">
    <property type="entry name" value="Alpha_L_fucos"/>
    <property type="match status" value="1"/>
</dbReference>
<comment type="caution">
    <text evidence="8">The sequence shown here is derived from an EMBL/GenBank/DDBJ whole genome shotgun (WGS) entry which is preliminary data.</text>
</comment>
<evidence type="ECO:0000259" key="7">
    <source>
        <dbReference type="PROSITE" id="PS50022"/>
    </source>
</evidence>
<evidence type="ECO:0000256" key="1">
    <source>
        <dbReference type="ARBA" id="ARBA00007951"/>
    </source>
</evidence>
<feature type="chain" id="PRO_5002223983" description="alpha-L-fucosidase" evidence="6">
    <location>
        <begin position="24"/>
        <end position="512"/>
    </location>
</feature>
<proteinExistence type="inferred from homology"/>
<dbReference type="AlphaFoldDB" id="A0A0D0I3J5"/>
<dbReference type="EC" id="3.2.1.51" evidence="2"/>
<gene>
    <name evidence="8" type="ORF">ST44_10815</name>
</gene>
<protein>
    <recommendedName>
        <fullName evidence="2">alpha-L-fucosidase</fullName>
        <ecNumber evidence="2">3.2.1.51</ecNumber>
    </recommendedName>
</protein>
<dbReference type="GO" id="GO:0004560">
    <property type="term" value="F:alpha-L-fucosidase activity"/>
    <property type="evidence" value="ECO:0007669"/>
    <property type="project" value="InterPro"/>
</dbReference>
<dbReference type="EMBL" id="JXQK01000080">
    <property type="protein sequence ID" value="KIP60573.1"/>
    <property type="molecule type" value="Genomic_DNA"/>
</dbReference>
<keyword evidence="9" id="KW-1185">Reference proteome</keyword>
<evidence type="ECO:0000256" key="3">
    <source>
        <dbReference type="ARBA" id="ARBA00022729"/>
    </source>
</evidence>
<dbReference type="PROSITE" id="PS50022">
    <property type="entry name" value="FA58C_3"/>
    <property type="match status" value="1"/>
</dbReference>
<dbReference type="RefSeq" id="WP_042519947.1">
    <property type="nucleotide sequence ID" value="NZ_JXQK01000080.1"/>
</dbReference>
<dbReference type="SUPFAM" id="SSF49785">
    <property type="entry name" value="Galactose-binding domain-like"/>
    <property type="match status" value="1"/>
</dbReference>
<reference evidence="8 9" key="1">
    <citation type="submission" date="2015-01" db="EMBL/GenBank/DDBJ databases">
        <title>Comparative genomics of non-oral Prevotella species.</title>
        <authorList>
            <person name="Accetto T."/>
            <person name="Nograsek B."/>
            <person name="Avgustin G."/>
        </authorList>
    </citation>
    <scope>NUCLEOTIDE SEQUENCE [LARGE SCALE GENOMIC DNA]</scope>
    <source>
        <strain evidence="8 9">P5-119</strain>
    </source>
</reference>
<dbReference type="SMART" id="SM00812">
    <property type="entry name" value="Alpha_L_fucos"/>
    <property type="match status" value="1"/>
</dbReference>
<organism evidence="8 9">
    <name type="scientific">Prevotella pectinovora</name>
    <dbReference type="NCBI Taxonomy" id="1602169"/>
    <lineage>
        <taxon>Bacteria</taxon>
        <taxon>Pseudomonadati</taxon>
        <taxon>Bacteroidota</taxon>
        <taxon>Bacteroidia</taxon>
        <taxon>Bacteroidales</taxon>
        <taxon>Prevotellaceae</taxon>
        <taxon>Prevotella</taxon>
    </lineage>
</organism>
<evidence type="ECO:0000313" key="9">
    <source>
        <dbReference type="Proteomes" id="UP000032046"/>
    </source>
</evidence>
<feature type="signal peptide" evidence="6">
    <location>
        <begin position="1"/>
        <end position="23"/>
    </location>
</feature>
<dbReference type="InterPro" id="IPR000933">
    <property type="entry name" value="Glyco_hydro_29"/>
</dbReference>
<feature type="domain" description="F5/8 type C" evidence="7">
    <location>
        <begin position="363"/>
        <end position="512"/>
    </location>
</feature>
<dbReference type="Pfam" id="PF00754">
    <property type="entry name" value="F5_F8_type_C"/>
    <property type="match status" value="1"/>
</dbReference>
<dbReference type="Proteomes" id="UP000032046">
    <property type="component" value="Unassembled WGS sequence"/>
</dbReference>
<evidence type="ECO:0000256" key="6">
    <source>
        <dbReference type="SAM" id="SignalP"/>
    </source>
</evidence>
<dbReference type="InterPro" id="IPR017853">
    <property type="entry name" value="GH"/>
</dbReference>
<comment type="similarity">
    <text evidence="1">Belongs to the glycosyl hydrolase 29 family.</text>
</comment>
<accession>A0A0D0I3J5</accession>
<evidence type="ECO:0000256" key="5">
    <source>
        <dbReference type="ARBA" id="ARBA00023295"/>
    </source>
</evidence>
<evidence type="ECO:0000256" key="4">
    <source>
        <dbReference type="ARBA" id="ARBA00022801"/>
    </source>
</evidence>
<dbReference type="InterPro" id="IPR057739">
    <property type="entry name" value="Glyco_hydro_29_N"/>
</dbReference>
<dbReference type="PANTHER" id="PTHR10030:SF37">
    <property type="entry name" value="ALPHA-L-FUCOSIDASE-RELATED"/>
    <property type="match status" value="1"/>
</dbReference>
<dbReference type="SUPFAM" id="SSF51445">
    <property type="entry name" value="(Trans)glycosidases"/>
    <property type="match status" value="1"/>
</dbReference>
<evidence type="ECO:0000256" key="2">
    <source>
        <dbReference type="ARBA" id="ARBA00012662"/>
    </source>
</evidence>
<dbReference type="InterPro" id="IPR000421">
    <property type="entry name" value="FA58C"/>
</dbReference>
<dbReference type="Gene3D" id="3.20.20.80">
    <property type="entry name" value="Glycosidases"/>
    <property type="match status" value="1"/>
</dbReference>